<sequence>MTPRRPAPARPGARPGARRTARTTPRQGPGPQAASSDAASPSSPDPAADPGEAPERNTVRIVGTDGLAAPTHAISLVVVLLLAFVVTFPSLRGYLSQRARYDAVVSDIARAQATSAALEEELALWQDDDYVKSRARERLAYVMPGETTYVVVGADRFKDDTAAGTTGAGSTEHRPWYDVVRESARVAGGTEAAPTATPTAEPTERGRSTPAPTAPASSGASGPADAAPAGAPTQSSGATP</sequence>
<reference evidence="4" key="1">
    <citation type="submission" date="2022-10" db="EMBL/GenBank/DDBJ databases">
        <title>Genome sequence of Actinomyces israelii ATCC 10048.</title>
        <authorList>
            <person name="Watt R.M."/>
            <person name="Tong W.M."/>
        </authorList>
    </citation>
    <scope>NUCLEOTIDE SEQUENCE</scope>
    <source>
        <strain evidence="4">ATCC 10048</strain>
    </source>
</reference>
<keyword evidence="3" id="KW-0472">Membrane</keyword>
<evidence type="ECO:0000256" key="3">
    <source>
        <dbReference type="SAM" id="Phobius"/>
    </source>
</evidence>
<feature type="compositionally biased region" description="Low complexity" evidence="2">
    <location>
        <begin position="187"/>
        <end position="201"/>
    </location>
</feature>
<feature type="compositionally biased region" description="Low complexity" evidence="2">
    <location>
        <begin position="208"/>
        <end position="233"/>
    </location>
</feature>
<dbReference type="InterPro" id="IPR007060">
    <property type="entry name" value="FtsL/DivIC"/>
</dbReference>
<feature type="transmembrane region" description="Helical" evidence="3">
    <location>
        <begin position="73"/>
        <end position="91"/>
    </location>
</feature>
<keyword evidence="3" id="KW-1133">Transmembrane helix</keyword>
<protein>
    <submittedName>
        <fullName evidence="4">Septum formation initiator family protein</fullName>
    </submittedName>
</protein>
<keyword evidence="1" id="KW-0175">Coiled coil</keyword>
<dbReference type="RefSeq" id="WP_268918214.1">
    <property type="nucleotide sequence ID" value="NZ_CP124548.1"/>
</dbReference>
<accession>A0ABT4IAX1</accession>
<keyword evidence="3" id="KW-0812">Transmembrane</keyword>
<proteinExistence type="predicted"/>
<feature type="region of interest" description="Disordered" evidence="2">
    <location>
        <begin position="1"/>
        <end position="55"/>
    </location>
</feature>
<dbReference type="Pfam" id="PF04977">
    <property type="entry name" value="DivIC"/>
    <property type="match status" value="1"/>
</dbReference>
<evidence type="ECO:0000313" key="4">
    <source>
        <dbReference type="EMBL" id="MCZ0858890.1"/>
    </source>
</evidence>
<keyword evidence="5" id="KW-1185">Reference proteome</keyword>
<evidence type="ECO:0000313" key="5">
    <source>
        <dbReference type="Proteomes" id="UP001072034"/>
    </source>
</evidence>
<name>A0ABT4IAX1_9ACTO</name>
<feature type="compositionally biased region" description="Low complexity" evidence="2">
    <location>
        <begin position="22"/>
        <end position="51"/>
    </location>
</feature>
<dbReference type="EMBL" id="JAPTMY010000033">
    <property type="protein sequence ID" value="MCZ0858890.1"/>
    <property type="molecule type" value="Genomic_DNA"/>
</dbReference>
<organism evidence="4 5">
    <name type="scientific">Actinomyces israelii</name>
    <dbReference type="NCBI Taxonomy" id="1659"/>
    <lineage>
        <taxon>Bacteria</taxon>
        <taxon>Bacillati</taxon>
        <taxon>Actinomycetota</taxon>
        <taxon>Actinomycetes</taxon>
        <taxon>Actinomycetales</taxon>
        <taxon>Actinomycetaceae</taxon>
        <taxon>Actinomyces</taxon>
    </lineage>
</organism>
<evidence type="ECO:0000256" key="1">
    <source>
        <dbReference type="SAM" id="Coils"/>
    </source>
</evidence>
<feature type="coiled-coil region" evidence="1">
    <location>
        <begin position="101"/>
        <end position="128"/>
    </location>
</feature>
<gene>
    <name evidence="4" type="ORF">OHJ16_12655</name>
</gene>
<evidence type="ECO:0000256" key="2">
    <source>
        <dbReference type="SAM" id="MobiDB-lite"/>
    </source>
</evidence>
<dbReference type="Proteomes" id="UP001072034">
    <property type="component" value="Unassembled WGS sequence"/>
</dbReference>
<comment type="caution">
    <text evidence="4">The sequence shown here is derived from an EMBL/GenBank/DDBJ whole genome shotgun (WGS) entry which is preliminary data.</text>
</comment>
<feature type="region of interest" description="Disordered" evidence="2">
    <location>
        <begin position="185"/>
        <end position="240"/>
    </location>
</feature>